<dbReference type="Proteomes" id="UP000838878">
    <property type="component" value="Chromosome 7"/>
</dbReference>
<keyword evidence="5" id="KW-1185">Reference proteome</keyword>
<dbReference type="AlphaFoldDB" id="A0A8J9YJ95"/>
<dbReference type="InterPro" id="IPR011029">
    <property type="entry name" value="DEATH-like_dom_sf"/>
</dbReference>
<dbReference type="Pfam" id="PF00531">
    <property type="entry name" value="Death"/>
    <property type="match status" value="1"/>
</dbReference>
<name>A0A8J9YJ95_9NEOP</name>
<dbReference type="PROSITE" id="PS50017">
    <property type="entry name" value="DEATH_DOMAIN"/>
    <property type="match status" value="1"/>
</dbReference>
<keyword evidence="1" id="KW-0175">Coiled coil</keyword>
<dbReference type="Gene3D" id="1.10.533.10">
    <property type="entry name" value="Death Domain, Fas"/>
    <property type="match status" value="2"/>
</dbReference>
<sequence>MTLSEYSILKEQVIRNVANSENYSNLLKKLKDFYHADIDSERKFEKINSIGQLINILEIRDLVSEDNLGPLKDICWRLKDQELLKRISEFETRHAPKEYVNYYVKTQENLSKEPQKISEIKANVVHHHPFSLDIVNQTEKKGRIREAIREGIGCFWKDLGRNLNIQEGRIQEIDEKYNNISDKIEELMNVFEKRVDKQRWFMILCRALERSRRKDLSKYLNEIMSMSL</sequence>
<protein>
    <submittedName>
        <fullName evidence="4">Uncharacterized protein</fullName>
    </submittedName>
</protein>
<feature type="domain" description="Death" evidence="2">
    <location>
        <begin position="156"/>
        <end position="224"/>
    </location>
</feature>
<feature type="coiled-coil region" evidence="1">
    <location>
        <begin position="163"/>
        <end position="190"/>
    </location>
</feature>
<dbReference type="GO" id="GO:0042981">
    <property type="term" value="P:regulation of apoptotic process"/>
    <property type="evidence" value="ECO:0007669"/>
    <property type="project" value="InterPro"/>
</dbReference>
<evidence type="ECO:0000313" key="5">
    <source>
        <dbReference type="Proteomes" id="UP000838878"/>
    </source>
</evidence>
<evidence type="ECO:0000259" key="2">
    <source>
        <dbReference type="PROSITE" id="PS50017"/>
    </source>
</evidence>
<reference evidence="4" key="1">
    <citation type="submission" date="2021-12" db="EMBL/GenBank/DDBJ databases">
        <authorList>
            <person name="Martin H S."/>
        </authorList>
    </citation>
    <scope>NUCLEOTIDE SEQUENCE</scope>
</reference>
<feature type="non-terminal residue" evidence="4">
    <location>
        <position position="228"/>
    </location>
</feature>
<evidence type="ECO:0000313" key="4">
    <source>
        <dbReference type="EMBL" id="CAH0728760.1"/>
    </source>
</evidence>
<feature type="domain" description="DED" evidence="3">
    <location>
        <begin position="5"/>
        <end position="89"/>
    </location>
</feature>
<organism evidence="4 5">
    <name type="scientific">Brenthis ino</name>
    <name type="common">lesser marbled fritillary</name>
    <dbReference type="NCBI Taxonomy" id="405034"/>
    <lineage>
        <taxon>Eukaryota</taxon>
        <taxon>Metazoa</taxon>
        <taxon>Ecdysozoa</taxon>
        <taxon>Arthropoda</taxon>
        <taxon>Hexapoda</taxon>
        <taxon>Insecta</taxon>
        <taxon>Pterygota</taxon>
        <taxon>Neoptera</taxon>
        <taxon>Endopterygota</taxon>
        <taxon>Lepidoptera</taxon>
        <taxon>Glossata</taxon>
        <taxon>Ditrysia</taxon>
        <taxon>Papilionoidea</taxon>
        <taxon>Nymphalidae</taxon>
        <taxon>Heliconiinae</taxon>
        <taxon>Argynnini</taxon>
        <taxon>Brenthis</taxon>
    </lineage>
</organism>
<dbReference type="InterPro" id="IPR000488">
    <property type="entry name" value="Death_dom"/>
</dbReference>
<dbReference type="SUPFAM" id="SSF47986">
    <property type="entry name" value="DEATH domain"/>
    <property type="match status" value="2"/>
</dbReference>
<dbReference type="OrthoDB" id="100767at2759"/>
<dbReference type="Pfam" id="PF01335">
    <property type="entry name" value="DED"/>
    <property type="match status" value="1"/>
</dbReference>
<gene>
    <name evidence="4" type="ORF">BINO364_LOCUS13938</name>
</gene>
<accession>A0A8J9YJ95</accession>
<dbReference type="PROSITE" id="PS50168">
    <property type="entry name" value="DED"/>
    <property type="match status" value="1"/>
</dbReference>
<proteinExistence type="predicted"/>
<dbReference type="CDD" id="cd01670">
    <property type="entry name" value="Death"/>
    <property type="match status" value="1"/>
</dbReference>
<dbReference type="GO" id="GO:0007165">
    <property type="term" value="P:signal transduction"/>
    <property type="evidence" value="ECO:0007669"/>
    <property type="project" value="InterPro"/>
</dbReference>
<evidence type="ECO:0000256" key="1">
    <source>
        <dbReference type="SAM" id="Coils"/>
    </source>
</evidence>
<evidence type="ECO:0000259" key="3">
    <source>
        <dbReference type="PROSITE" id="PS50168"/>
    </source>
</evidence>
<dbReference type="EMBL" id="OV170227">
    <property type="protein sequence ID" value="CAH0728760.1"/>
    <property type="molecule type" value="Genomic_DNA"/>
</dbReference>
<dbReference type="InterPro" id="IPR001875">
    <property type="entry name" value="DED_dom"/>
</dbReference>